<evidence type="ECO:0000256" key="1">
    <source>
        <dbReference type="SAM" id="MobiDB-lite"/>
    </source>
</evidence>
<evidence type="ECO:0000313" key="3">
    <source>
        <dbReference type="Proteomes" id="UP001278766"/>
    </source>
</evidence>
<dbReference type="GeneID" id="87835311"/>
<name>A0AAE0HPK8_9PEZI</name>
<dbReference type="AlphaFoldDB" id="A0AAE0HPK8"/>
<dbReference type="EMBL" id="JAUEPN010000001">
    <property type="protein sequence ID" value="KAK3300397.1"/>
    <property type="molecule type" value="Genomic_DNA"/>
</dbReference>
<organism evidence="2 3">
    <name type="scientific">Chaetomium fimeti</name>
    <dbReference type="NCBI Taxonomy" id="1854472"/>
    <lineage>
        <taxon>Eukaryota</taxon>
        <taxon>Fungi</taxon>
        <taxon>Dikarya</taxon>
        <taxon>Ascomycota</taxon>
        <taxon>Pezizomycotina</taxon>
        <taxon>Sordariomycetes</taxon>
        <taxon>Sordariomycetidae</taxon>
        <taxon>Sordariales</taxon>
        <taxon>Chaetomiaceae</taxon>
        <taxon>Chaetomium</taxon>
    </lineage>
</organism>
<feature type="region of interest" description="Disordered" evidence="1">
    <location>
        <begin position="300"/>
        <end position="344"/>
    </location>
</feature>
<accession>A0AAE0HPK8</accession>
<reference evidence="2" key="2">
    <citation type="submission" date="2023-06" db="EMBL/GenBank/DDBJ databases">
        <authorList>
            <consortium name="Lawrence Berkeley National Laboratory"/>
            <person name="Haridas S."/>
            <person name="Hensen N."/>
            <person name="Bonometti L."/>
            <person name="Westerberg I."/>
            <person name="Brannstrom I.O."/>
            <person name="Guillou S."/>
            <person name="Cros-Aarteil S."/>
            <person name="Calhoun S."/>
            <person name="Kuo A."/>
            <person name="Mondo S."/>
            <person name="Pangilinan J."/>
            <person name="Riley R."/>
            <person name="Labutti K."/>
            <person name="Andreopoulos B."/>
            <person name="Lipzen A."/>
            <person name="Chen C."/>
            <person name="Yanf M."/>
            <person name="Daum C."/>
            <person name="Ng V."/>
            <person name="Clum A."/>
            <person name="Steindorff A."/>
            <person name="Ohm R."/>
            <person name="Martin F."/>
            <person name="Silar P."/>
            <person name="Natvig D."/>
            <person name="Lalanne C."/>
            <person name="Gautier V."/>
            <person name="Ament-Velasquez S.L."/>
            <person name="Kruys A."/>
            <person name="Hutchinson M.I."/>
            <person name="Powell A.J."/>
            <person name="Barry K."/>
            <person name="Miller A.N."/>
            <person name="Grigoriev I.V."/>
            <person name="Debuchy R."/>
            <person name="Gladieux P."/>
            <person name="Thoren M.H."/>
            <person name="Johannesson H."/>
        </authorList>
    </citation>
    <scope>NUCLEOTIDE SEQUENCE</scope>
    <source>
        <strain evidence="2">CBS 168.71</strain>
    </source>
</reference>
<dbReference type="RefSeq" id="XP_062663911.1">
    <property type="nucleotide sequence ID" value="XM_062798363.1"/>
</dbReference>
<comment type="caution">
    <text evidence="2">The sequence shown here is derived from an EMBL/GenBank/DDBJ whole genome shotgun (WGS) entry which is preliminary data.</text>
</comment>
<feature type="compositionally biased region" description="Polar residues" evidence="1">
    <location>
        <begin position="335"/>
        <end position="344"/>
    </location>
</feature>
<dbReference type="Proteomes" id="UP001278766">
    <property type="component" value="Unassembled WGS sequence"/>
</dbReference>
<reference evidence="2" key="1">
    <citation type="journal article" date="2023" name="Mol. Phylogenet. Evol.">
        <title>Genome-scale phylogeny and comparative genomics of the fungal order Sordariales.</title>
        <authorList>
            <person name="Hensen N."/>
            <person name="Bonometti L."/>
            <person name="Westerberg I."/>
            <person name="Brannstrom I.O."/>
            <person name="Guillou S."/>
            <person name="Cros-Aarteil S."/>
            <person name="Calhoun S."/>
            <person name="Haridas S."/>
            <person name="Kuo A."/>
            <person name="Mondo S."/>
            <person name="Pangilinan J."/>
            <person name="Riley R."/>
            <person name="LaButti K."/>
            <person name="Andreopoulos B."/>
            <person name="Lipzen A."/>
            <person name="Chen C."/>
            <person name="Yan M."/>
            <person name="Daum C."/>
            <person name="Ng V."/>
            <person name="Clum A."/>
            <person name="Steindorff A."/>
            <person name="Ohm R.A."/>
            <person name="Martin F."/>
            <person name="Silar P."/>
            <person name="Natvig D.O."/>
            <person name="Lalanne C."/>
            <person name="Gautier V."/>
            <person name="Ament-Velasquez S.L."/>
            <person name="Kruys A."/>
            <person name="Hutchinson M.I."/>
            <person name="Powell A.J."/>
            <person name="Barry K."/>
            <person name="Miller A.N."/>
            <person name="Grigoriev I.V."/>
            <person name="Debuchy R."/>
            <person name="Gladieux P."/>
            <person name="Hiltunen Thoren M."/>
            <person name="Johannesson H."/>
        </authorList>
    </citation>
    <scope>NUCLEOTIDE SEQUENCE</scope>
    <source>
        <strain evidence="2">CBS 168.71</strain>
    </source>
</reference>
<evidence type="ECO:0000313" key="2">
    <source>
        <dbReference type="EMBL" id="KAK3300397.1"/>
    </source>
</evidence>
<sequence length="344" mass="38716">MESPPTPPALHTTSPSDSDLQPLSLHQILCLHPRERLLVHPVQWTSRHLELLNCSFELPSPAVLKRARLCPPFNERKAGGRARRFATTFGLGGRRHAIETLLEDESGPLTAIRGGFNFFYRRRSIGKLPCVGFSLPPESSDTYGLPIAAWTEFRLIEDRRAQRSENAVWQENPLVSRLEWLRWKAVTPKEPLHDPCILALLVAVAQGQQIVAEQNEGQTNRPTYRAHVIWTDVRDEEHAHVFTADIPSALLDMFDYPSFVPPAPVSVSIRRRTVPLKPYKKLYSRLLSVILPASYISTRTEPKANADGNDGPRTIPPEQPQENMDQAMQEGQGVVLTQQPQDQG</sequence>
<protein>
    <submittedName>
        <fullName evidence="2">Uncharacterized protein</fullName>
    </submittedName>
</protein>
<gene>
    <name evidence="2" type="ORF">B0H64DRAFT_14662</name>
</gene>
<proteinExistence type="predicted"/>
<keyword evidence="3" id="KW-1185">Reference proteome</keyword>